<dbReference type="Gene3D" id="3.30.70.270">
    <property type="match status" value="1"/>
</dbReference>
<evidence type="ECO:0000256" key="1">
    <source>
        <dbReference type="ARBA" id="ARBA00012528"/>
    </source>
</evidence>
<dbReference type="InterPro" id="IPR000160">
    <property type="entry name" value="GGDEF_dom"/>
</dbReference>
<keyword evidence="6" id="KW-1185">Reference proteome</keyword>
<organism evidence="5 6">
    <name type="scientific">Glycocaulis alkaliphilus</name>
    <dbReference type="NCBI Taxonomy" id="1434191"/>
    <lineage>
        <taxon>Bacteria</taxon>
        <taxon>Pseudomonadati</taxon>
        <taxon>Pseudomonadota</taxon>
        <taxon>Alphaproteobacteria</taxon>
        <taxon>Maricaulales</taxon>
        <taxon>Maricaulaceae</taxon>
        <taxon>Glycocaulis</taxon>
    </lineage>
</organism>
<dbReference type="RefSeq" id="WP_233355449.1">
    <property type="nucleotide sequence ID" value="NZ_BMFB01000003.1"/>
</dbReference>
<accession>A0A3T0EAD9</accession>
<feature type="region of interest" description="Disordered" evidence="3">
    <location>
        <begin position="325"/>
        <end position="347"/>
    </location>
</feature>
<dbReference type="InterPro" id="IPR029787">
    <property type="entry name" value="Nucleotide_cyclase"/>
</dbReference>
<dbReference type="PANTHER" id="PTHR45138">
    <property type="entry name" value="REGULATORY COMPONENTS OF SENSORY TRANSDUCTION SYSTEM"/>
    <property type="match status" value="1"/>
</dbReference>
<dbReference type="NCBIfam" id="TIGR00254">
    <property type="entry name" value="GGDEF"/>
    <property type="match status" value="1"/>
</dbReference>
<protein>
    <recommendedName>
        <fullName evidence="1">diguanylate cyclase</fullName>
        <ecNumber evidence="1">2.7.7.65</ecNumber>
    </recommendedName>
</protein>
<feature type="coiled-coil region" evidence="2">
    <location>
        <begin position="138"/>
        <end position="172"/>
    </location>
</feature>
<reference evidence="5 6" key="1">
    <citation type="submission" date="2016-12" db="EMBL/GenBank/DDBJ databases">
        <title>The genome of dimorphic prosthecate Glycocaulis alkaliphilus 6b-8t, isolated from crude oil dictates its adaptability in petroleum environments.</title>
        <authorList>
            <person name="Wu X.-L."/>
            <person name="Geng S."/>
        </authorList>
    </citation>
    <scope>NUCLEOTIDE SEQUENCE [LARGE SCALE GENOMIC DNA]</scope>
    <source>
        <strain evidence="5 6">6B-8</strain>
    </source>
</reference>
<dbReference type="InterPro" id="IPR050469">
    <property type="entry name" value="Diguanylate_Cyclase"/>
</dbReference>
<evidence type="ECO:0000313" key="6">
    <source>
        <dbReference type="Proteomes" id="UP000286954"/>
    </source>
</evidence>
<evidence type="ECO:0000313" key="5">
    <source>
        <dbReference type="EMBL" id="AZU04252.1"/>
    </source>
</evidence>
<proteinExistence type="predicted"/>
<feature type="domain" description="GGDEF" evidence="4">
    <location>
        <begin position="203"/>
        <end position="338"/>
    </location>
</feature>
<dbReference type="Proteomes" id="UP000286954">
    <property type="component" value="Chromosome"/>
</dbReference>
<dbReference type="SMART" id="SM00267">
    <property type="entry name" value="GGDEF"/>
    <property type="match status" value="1"/>
</dbReference>
<dbReference type="EC" id="2.7.7.65" evidence="1"/>
<evidence type="ECO:0000256" key="2">
    <source>
        <dbReference type="SAM" id="Coils"/>
    </source>
</evidence>
<dbReference type="EMBL" id="CP018911">
    <property type="protein sequence ID" value="AZU04252.1"/>
    <property type="molecule type" value="Genomic_DNA"/>
</dbReference>
<dbReference type="GO" id="GO:1902201">
    <property type="term" value="P:negative regulation of bacterial-type flagellum-dependent cell motility"/>
    <property type="evidence" value="ECO:0007669"/>
    <property type="project" value="TreeGrafter"/>
</dbReference>
<dbReference type="KEGG" id="gak:X907_1721"/>
<dbReference type="GO" id="GO:0043709">
    <property type="term" value="P:cell adhesion involved in single-species biofilm formation"/>
    <property type="evidence" value="ECO:0007669"/>
    <property type="project" value="TreeGrafter"/>
</dbReference>
<gene>
    <name evidence="5" type="ORF">X907_1721</name>
</gene>
<keyword evidence="2" id="KW-0175">Coiled coil</keyword>
<name>A0A3T0EAD9_9PROT</name>
<sequence>MQTHEGFDLARRALDLMVEHKVAPTPQNYAVWVAYVSDSIPELSEALQSAVDKGGPIDDELCDELYDRYFTFKRIQDAVLDTGGAMSRELGAVVKTLEAAERDTAAYGEALAGASGQLDDATDTVTFKRMVEGLVSATARMQRRSRELERRLQETSVEVNQLRGNLEKVREEAMTDALTGLANRKRFDESMRKARRDSDLQGDDFCLVLCDIDHFKRFNDTWGHQTGDQIIRFVAACLSRFAKDTHIVARYGGEEFAIVMPKTQLADAAEVAEKVRATVESKRLLRKSTNEDLGHITVSMGVSQHLSGESVESLIERSDSNLYKSKQTGRNRVTVDRAQDNTGVAAA</sequence>
<dbReference type="PANTHER" id="PTHR45138:SF2">
    <property type="entry name" value="DIGUANYLATE CYCLASE VDCA"/>
    <property type="match status" value="1"/>
</dbReference>
<dbReference type="CDD" id="cd01949">
    <property type="entry name" value="GGDEF"/>
    <property type="match status" value="1"/>
</dbReference>
<dbReference type="AlphaFoldDB" id="A0A3T0EAD9"/>
<evidence type="ECO:0000256" key="3">
    <source>
        <dbReference type="SAM" id="MobiDB-lite"/>
    </source>
</evidence>
<dbReference type="InterPro" id="IPR043128">
    <property type="entry name" value="Rev_trsase/Diguanyl_cyclase"/>
</dbReference>
<dbReference type="FunFam" id="3.30.70.270:FF:000001">
    <property type="entry name" value="Diguanylate cyclase domain protein"/>
    <property type="match status" value="1"/>
</dbReference>
<dbReference type="PROSITE" id="PS50887">
    <property type="entry name" value="GGDEF"/>
    <property type="match status" value="1"/>
</dbReference>
<evidence type="ECO:0000259" key="4">
    <source>
        <dbReference type="PROSITE" id="PS50887"/>
    </source>
</evidence>
<dbReference type="Pfam" id="PF00990">
    <property type="entry name" value="GGDEF"/>
    <property type="match status" value="1"/>
</dbReference>
<dbReference type="GO" id="GO:0052621">
    <property type="term" value="F:diguanylate cyclase activity"/>
    <property type="evidence" value="ECO:0007669"/>
    <property type="project" value="UniProtKB-EC"/>
</dbReference>
<dbReference type="GO" id="GO:0005886">
    <property type="term" value="C:plasma membrane"/>
    <property type="evidence" value="ECO:0007669"/>
    <property type="project" value="TreeGrafter"/>
</dbReference>
<dbReference type="SUPFAM" id="SSF55073">
    <property type="entry name" value="Nucleotide cyclase"/>
    <property type="match status" value="1"/>
</dbReference>